<keyword evidence="2" id="KW-1185">Reference proteome</keyword>
<dbReference type="KEGG" id="som:SOMG_00122"/>
<organism evidence="1 2">
    <name type="scientific">Schizosaccharomyces osmophilus</name>
    <dbReference type="NCBI Taxonomy" id="2545709"/>
    <lineage>
        <taxon>Eukaryota</taxon>
        <taxon>Fungi</taxon>
        <taxon>Dikarya</taxon>
        <taxon>Ascomycota</taxon>
        <taxon>Taphrinomycotina</taxon>
        <taxon>Schizosaccharomycetes</taxon>
        <taxon>Schizosaccharomycetales</taxon>
        <taxon>Schizosaccharomycetaceae</taxon>
        <taxon>Schizosaccharomyces</taxon>
    </lineage>
</organism>
<reference evidence="1 2" key="1">
    <citation type="journal article" date="2023" name="G3 (Bethesda)">
        <title>A high-quality reference genome for the fission yeast Schizosaccharomyces osmophilus.</title>
        <authorList>
            <person name="Jia G.S."/>
            <person name="Zhang W.C."/>
            <person name="Liang Y."/>
            <person name="Liu X.H."/>
            <person name="Rhind N."/>
            <person name="Pidoux A."/>
            <person name="Brysch-Herzberg M."/>
            <person name="Du L.L."/>
        </authorList>
    </citation>
    <scope>NUCLEOTIDE SEQUENCE [LARGE SCALE GENOMIC DNA]</scope>
    <source>
        <strain evidence="1 2">CBS 15793</strain>
    </source>
</reference>
<gene>
    <name evidence="1" type="ORF">SOMG_00122</name>
</gene>
<dbReference type="SUPFAM" id="SSF103107">
    <property type="entry name" value="Hypothetical protein c14orf129, hspc210"/>
    <property type="match status" value="1"/>
</dbReference>
<evidence type="ECO:0000313" key="2">
    <source>
        <dbReference type="Proteomes" id="UP001212411"/>
    </source>
</evidence>
<sequence length="97" mass="11476">MNNQQLQVELDNVLYEFRDGLQELSKKEDHLKVVTNEHVQATLTWENGEWLWEEQQEEEVELKKRFPSSESALLTMSPSFQRWFHGQLASRLSSLAQ</sequence>
<dbReference type="AlphaFoldDB" id="A0AAE9WDK3"/>
<accession>A0AAE9WDK3</accession>
<dbReference type="RefSeq" id="XP_056036986.1">
    <property type="nucleotide sequence ID" value="XM_056178920.1"/>
</dbReference>
<dbReference type="Proteomes" id="UP001212411">
    <property type="component" value="Chromosome 1"/>
</dbReference>
<evidence type="ECO:0000313" key="1">
    <source>
        <dbReference type="EMBL" id="WBW72743.1"/>
    </source>
</evidence>
<dbReference type="Gene3D" id="3.30.2280.10">
    <property type="entry name" value="Hypothetical protein (hspc210)"/>
    <property type="match status" value="1"/>
</dbReference>
<name>A0AAE9WDK3_9SCHI</name>
<protein>
    <submittedName>
        <fullName evidence="1">Schizosaccharomyces specific protein</fullName>
    </submittedName>
</protein>
<proteinExistence type="predicted"/>
<dbReference type="InterPro" id="IPR023231">
    <property type="entry name" value="GSKIP_dom_sf"/>
</dbReference>
<dbReference type="GeneID" id="80873609"/>
<dbReference type="EMBL" id="CP115611">
    <property type="protein sequence ID" value="WBW72743.1"/>
    <property type="molecule type" value="Genomic_DNA"/>
</dbReference>